<dbReference type="AlphaFoldDB" id="A0A0D3EFL4"/>
<dbReference type="HOGENOM" id="CLU_1930490_0_0_1"/>
<dbReference type="Gramene" id="Bo9g166130.1">
    <property type="protein sequence ID" value="Bo9g166130.1"/>
    <property type="gene ID" value="Bo9g166130"/>
</dbReference>
<dbReference type="STRING" id="109376.A0A0D3EFL4"/>
<sequence>MKPSCFGLVVYELQLECPLLGSSLGHCEIYMWTAASETEDRYTVSHMVTPWQRPCSLRYRDDGVELGTSVNVGDSVHHIDARSTVQLPGKTKAVEFGGFQTSGAAIVIHTLIFFACITVSLIALHIHIYAS</sequence>
<proteinExistence type="predicted"/>
<reference evidence="2" key="2">
    <citation type="submission" date="2015-03" db="UniProtKB">
        <authorList>
            <consortium name="EnsemblPlants"/>
        </authorList>
    </citation>
    <scope>IDENTIFICATION</scope>
</reference>
<name>A0A0D3EFL4_BRAOL</name>
<keyword evidence="1" id="KW-0472">Membrane</keyword>
<organism evidence="2 3">
    <name type="scientific">Brassica oleracea var. oleracea</name>
    <dbReference type="NCBI Taxonomy" id="109376"/>
    <lineage>
        <taxon>Eukaryota</taxon>
        <taxon>Viridiplantae</taxon>
        <taxon>Streptophyta</taxon>
        <taxon>Embryophyta</taxon>
        <taxon>Tracheophyta</taxon>
        <taxon>Spermatophyta</taxon>
        <taxon>Magnoliopsida</taxon>
        <taxon>eudicotyledons</taxon>
        <taxon>Gunneridae</taxon>
        <taxon>Pentapetalae</taxon>
        <taxon>rosids</taxon>
        <taxon>malvids</taxon>
        <taxon>Brassicales</taxon>
        <taxon>Brassicaceae</taxon>
        <taxon>Brassiceae</taxon>
        <taxon>Brassica</taxon>
    </lineage>
</organism>
<keyword evidence="3" id="KW-1185">Reference proteome</keyword>
<dbReference type="Proteomes" id="UP000032141">
    <property type="component" value="Chromosome C9"/>
</dbReference>
<accession>A0A0D3EFL4</accession>
<dbReference type="EnsemblPlants" id="Bo9g166130.1">
    <property type="protein sequence ID" value="Bo9g166130.1"/>
    <property type="gene ID" value="Bo9g166130"/>
</dbReference>
<dbReference type="PANTHER" id="PTHR33128">
    <property type="entry name" value="OS05G0103400 PROTEIN"/>
    <property type="match status" value="1"/>
</dbReference>
<protein>
    <submittedName>
        <fullName evidence="2">Uncharacterized protein</fullName>
    </submittedName>
</protein>
<evidence type="ECO:0000313" key="3">
    <source>
        <dbReference type="Proteomes" id="UP000032141"/>
    </source>
</evidence>
<evidence type="ECO:0000256" key="1">
    <source>
        <dbReference type="SAM" id="Phobius"/>
    </source>
</evidence>
<dbReference type="Pfam" id="PF11820">
    <property type="entry name" value="DUF3339"/>
    <property type="match status" value="1"/>
</dbReference>
<feature type="transmembrane region" description="Helical" evidence="1">
    <location>
        <begin position="106"/>
        <end position="130"/>
    </location>
</feature>
<keyword evidence="1" id="KW-1133">Transmembrane helix</keyword>
<dbReference type="InterPro" id="IPR021775">
    <property type="entry name" value="DUF3339"/>
</dbReference>
<evidence type="ECO:0000313" key="2">
    <source>
        <dbReference type="EnsemblPlants" id="Bo9g166130.1"/>
    </source>
</evidence>
<reference evidence="2 3" key="1">
    <citation type="journal article" date="2014" name="Genome Biol.">
        <title>Transcriptome and methylome profiling reveals relics of genome dominance in the mesopolyploid Brassica oleracea.</title>
        <authorList>
            <person name="Parkin I.A."/>
            <person name="Koh C."/>
            <person name="Tang H."/>
            <person name="Robinson S.J."/>
            <person name="Kagale S."/>
            <person name="Clarke W.E."/>
            <person name="Town C.D."/>
            <person name="Nixon J."/>
            <person name="Krishnakumar V."/>
            <person name="Bidwell S.L."/>
            <person name="Denoeud F."/>
            <person name="Belcram H."/>
            <person name="Links M.G."/>
            <person name="Just J."/>
            <person name="Clarke C."/>
            <person name="Bender T."/>
            <person name="Huebert T."/>
            <person name="Mason A.S."/>
            <person name="Pires J.C."/>
            <person name="Barker G."/>
            <person name="Moore J."/>
            <person name="Walley P.G."/>
            <person name="Manoli S."/>
            <person name="Batley J."/>
            <person name="Edwards D."/>
            <person name="Nelson M.N."/>
            <person name="Wang X."/>
            <person name="Paterson A.H."/>
            <person name="King G."/>
            <person name="Bancroft I."/>
            <person name="Chalhoub B."/>
            <person name="Sharpe A.G."/>
        </authorList>
    </citation>
    <scope>NUCLEOTIDE SEQUENCE</scope>
    <source>
        <strain evidence="2 3">cv. TO1000</strain>
    </source>
</reference>
<keyword evidence="1" id="KW-0812">Transmembrane</keyword>
<dbReference type="PANTHER" id="PTHR33128:SF57">
    <property type="entry name" value="PEROXIDASE (DUF 3339)"/>
    <property type="match status" value="1"/>
</dbReference>